<comment type="caution">
    <text evidence="1">The sequence shown here is derived from an EMBL/GenBank/DDBJ whole genome shotgun (WGS) entry which is preliminary data.</text>
</comment>
<reference evidence="1 2" key="1">
    <citation type="journal article" date="2021" name="BMC Genomics">
        <title>Datura genome reveals duplications of psychoactive alkaloid biosynthetic genes and high mutation rate following tissue culture.</title>
        <authorList>
            <person name="Rajewski A."/>
            <person name="Carter-House D."/>
            <person name="Stajich J."/>
            <person name="Litt A."/>
        </authorList>
    </citation>
    <scope>NUCLEOTIDE SEQUENCE [LARGE SCALE GENOMIC DNA]</scope>
    <source>
        <strain evidence="1">AR-01</strain>
    </source>
</reference>
<dbReference type="EMBL" id="JACEIK010000282">
    <property type="protein sequence ID" value="MCD7454017.1"/>
    <property type="molecule type" value="Genomic_DNA"/>
</dbReference>
<protein>
    <recommendedName>
        <fullName evidence="3">FBD domain-containing protein</fullName>
    </recommendedName>
</protein>
<gene>
    <name evidence="1" type="ORF">HAX54_023258</name>
</gene>
<evidence type="ECO:0008006" key="3">
    <source>
        <dbReference type="Google" id="ProtNLM"/>
    </source>
</evidence>
<name>A0ABS8S4M9_DATST</name>
<organism evidence="1 2">
    <name type="scientific">Datura stramonium</name>
    <name type="common">Jimsonweed</name>
    <name type="synonym">Common thornapple</name>
    <dbReference type="NCBI Taxonomy" id="4076"/>
    <lineage>
        <taxon>Eukaryota</taxon>
        <taxon>Viridiplantae</taxon>
        <taxon>Streptophyta</taxon>
        <taxon>Embryophyta</taxon>
        <taxon>Tracheophyta</taxon>
        <taxon>Spermatophyta</taxon>
        <taxon>Magnoliopsida</taxon>
        <taxon>eudicotyledons</taxon>
        <taxon>Gunneridae</taxon>
        <taxon>Pentapetalae</taxon>
        <taxon>asterids</taxon>
        <taxon>lamiids</taxon>
        <taxon>Solanales</taxon>
        <taxon>Solanaceae</taxon>
        <taxon>Solanoideae</taxon>
        <taxon>Datureae</taxon>
        <taxon>Datura</taxon>
    </lineage>
</organism>
<sequence>IAVPQVISKRLEAGLEKLLELNLGLCFAADEAQISAVIYLLHSVSHLHSIKIKVKVTPANSIQQHEEILFFILQVLKFPRASLNVKIELE</sequence>
<keyword evidence="2" id="KW-1185">Reference proteome</keyword>
<evidence type="ECO:0000313" key="2">
    <source>
        <dbReference type="Proteomes" id="UP000823775"/>
    </source>
</evidence>
<evidence type="ECO:0000313" key="1">
    <source>
        <dbReference type="EMBL" id="MCD7454017.1"/>
    </source>
</evidence>
<feature type="non-terminal residue" evidence="1">
    <location>
        <position position="1"/>
    </location>
</feature>
<proteinExistence type="predicted"/>
<accession>A0ABS8S4M9</accession>
<dbReference type="Proteomes" id="UP000823775">
    <property type="component" value="Unassembled WGS sequence"/>
</dbReference>